<comment type="subcellular location">
    <subcellularLocation>
        <location evidence="1">Membrane</location>
        <topology evidence="1">Multi-pass membrane protein</topology>
    </subcellularLocation>
</comment>
<evidence type="ECO:0000313" key="8">
    <source>
        <dbReference type="Proteomes" id="UP000494163"/>
    </source>
</evidence>
<dbReference type="Pfam" id="PF26039">
    <property type="entry name" value="Dcst2"/>
    <property type="match status" value="1"/>
</dbReference>
<accession>A0A0M4EE95</accession>
<dbReference type="Pfam" id="PF07782">
    <property type="entry name" value="DC_STAMP"/>
    <property type="match status" value="1"/>
</dbReference>
<keyword evidence="8" id="KW-1185">Reference proteome</keyword>
<keyword evidence="2 5" id="KW-0812">Transmembrane</keyword>
<sequence length="509" mass="59462">MVLFWYMLHPQRAKRDLTISWLLIVLLMLLLLILCHSRAARCVVTLLLPSMGSVRGRLLMLVMALFVAMRGPVMNILQNITVLMHSLSCGQLLLHQAITPMHDVMCRPIYAVEQAIFAMLSQVRRVMHRLEPVLEELELKLVRIHAAFQFVLAWLLQQQNSFENQMGTPHDRCLRAGQLSTKECLLKFGQDKVECQLQQRFDWFCGNLKDVAGFFCEKPQLPMQIFKCLQQRLALIRRIFEVSITFEHLQQDHDTHRSNSSELEAAVDDQLAAEFNKFLYVFICLNMLLLLLLLSIVWHANCFRWSYLFSKEFGNFYVTRDFYDSEDDHKRNKGYAALPLHSTEQSKFVKLCSFSVLPMESRHARSFFWFWLLICLQLGTICFVDYSLHWMLTIMSFYTYQTSELLPPTYTKLCISHGGFLGDILRGLVQAFEPLVKYLLGDIHHCLPLPSAPNYMNYLQIIVLGLGVWLLLLLEPYTQRLHHCIMGCFYPDRARRRAQYLYTSIVLNR</sequence>
<organism evidence="7 8">
    <name type="scientific">Drosophila busckii</name>
    <name type="common">Fruit fly</name>
    <dbReference type="NCBI Taxonomy" id="30019"/>
    <lineage>
        <taxon>Eukaryota</taxon>
        <taxon>Metazoa</taxon>
        <taxon>Ecdysozoa</taxon>
        <taxon>Arthropoda</taxon>
        <taxon>Hexapoda</taxon>
        <taxon>Insecta</taxon>
        <taxon>Pterygota</taxon>
        <taxon>Neoptera</taxon>
        <taxon>Endopterygota</taxon>
        <taxon>Diptera</taxon>
        <taxon>Brachycera</taxon>
        <taxon>Muscomorpha</taxon>
        <taxon>Ephydroidea</taxon>
        <taxon>Drosophilidae</taxon>
        <taxon>Drosophila</taxon>
    </lineage>
</organism>
<dbReference type="GO" id="GO:0016020">
    <property type="term" value="C:membrane"/>
    <property type="evidence" value="ECO:0007669"/>
    <property type="project" value="UniProtKB-SubCell"/>
</dbReference>
<keyword evidence="4 5" id="KW-0472">Membrane</keyword>
<feature type="transmembrane region" description="Helical" evidence="5">
    <location>
        <begin position="278"/>
        <end position="298"/>
    </location>
</feature>
<dbReference type="STRING" id="30019.A0A0M4EE95"/>
<dbReference type="PANTHER" id="PTHR21041">
    <property type="entry name" value="DENDRITIC CELL-SPECIFIC TRANSMEMBRANE PROTEIN"/>
    <property type="match status" value="1"/>
</dbReference>
<evidence type="ECO:0000259" key="6">
    <source>
        <dbReference type="Pfam" id="PF07782"/>
    </source>
</evidence>
<protein>
    <submittedName>
        <fullName evidence="7">CG32320</fullName>
    </submittedName>
</protein>
<proteinExistence type="predicted"/>
<evidence type="ECO:0000256" key="3">
    <source>
        <dbReference type="ARBA" id="ARBA00022989"/>
    </source>
</evidence>
<dbReference type="InterPro" id="IPR012858">
    <property type="entry name" value="DC_STAMP-like"/>
</dbReference>
<evidence type="ECO:0000256" key="5">
    <source>
        <dbReference type="SAM" id="Phobius"/>
    </source>
</evidence>
<dbReference type="OMA" id="NICIMAN"/>
<keyword evidence="3 5" id="KW-1133">Transmembrane helix</keyword>
<dbReference type="Proteomes" id="UP000494163">
    <property type="component" value="Chromosome 3L"/>
</dbReference>
<evidence type="ECO:0000256" key="1">
    <source>
        <dbReference type="ARBA" id="ARBA00004141"/>
    </source>
</evidence>
<dbReference type="EMBL" id="CP012525">
    <property type="protein sequence ID" value="ALC44071.1"/>
    <property type="molecule type" value="Genomic_DNA"/>
</dbReference>
<reference evidence="7 8" key="1">
    <citation type="submission" date="2015-08" db="EMBL/GenBank/DDBJ databases">
        <title>Ancestral chromatin configuration constrains chromatin evolution on differentiating sex chromosomes in Drosophila.</title>
        <authorList>
            <person name="Zhou Q."/>
            <person name="Bachtrog D."/>
        </authorList>
    </citation>
    <scope>NUCLEOTIDE SEQUENCE [LARGE SCALE GENOMIC DNA]</scope>
    <source>
        <tissue evidence="7">Whole larvae</tissue>
    </source>
</reference>
<dbReference type="OrthoDB" id="6598372at2759"/>
<feature type="transmembrane region" description="Helical" evidence="5">
    <location>
        <begin position="367"/>
        <end position="388"/>
    </location>
</feature>
<feature type="transmembrane region" description="Helical" evidence="5">
    <location>
        <begin position="455"/>
        <end position="474"/>
    </location>
</feature>
<dbReference type="AlphaFoldDB" id="A0A0M4EE95"/>
<gene>
    <name evidence="7" type="ORF">Dbus_chr3Lg1237</name>
</gene>
<name>A0A0M4EE95_DROBS</name>
<dbReference type="PANTHER" id="PTHR21041:SF9">
    <property type="entry name" value="DENDRITIC CELL-SPECIFIC TRANSMEMBRANE PROTEIN-LIKE DOMAIN-CONTAINING PROTEIN"/>
    <property type="match status" value="1"/>
</dbReference>
<feature type="transmembrane region" description="Helical" evidence="5">
    <location>
        <begin position="58"/>
        <end position="77"/>
    </location>
</feature>
<feature type="domain" description="Dendritic cell-specific transmembrane protein-like" evidence="6">
    <location>
        <begin position="313"/>
        <end position="502"/>
    </location>
</feature>
<dbReference type="InterPro" id="IPR051856">
    <property type="entry name" value="CSR-E3_Ligase_Protein"/>
</dbReference>
<feature type="non-terminal residue" evidence="7">
    <location>
        <position position="509"/>
    </location>
</feature>
<evidence type="ECO:0000256" key="4">
    <source>
        <dbReference type="ARBA" id="ARBA00023136"/>
    </source>
</evidence>
<evidence type="ECO:0000313" key="7">
    <source>
        <dbReference type="EMBL" id="ALC44071.1"/>
    </source>
</evidence>
<evidence type="ECO:0000256" key="2">
    <source>
        <dbReference type="ARBA" id="ARBA00022692"/>
    </source>
</evidence>